<dbReference type="AlphaFoldDB" id="A0A147K5K0"/>
<evidence type="ECO:0000259" key="1">
    <source>
        <dbReference type="Pfam" id="PF07238"/>
    </source>
</evidence>
<gene>
    <name evidence="2" type="ORF">Q75_13825</name>
</gene>
<organism evidence="2 3">
    <name type="scientific">Bacillus coahuilensis p1.1.43</name>
    <dbReference type="NCBI Taxonomy" id="1150625"/>
    <lineage>
        <taxon>Bacteria</taxon>
        <taxon>Bacillati</taxon>
        <taxon>Bacillota</taxon>
        <taxon>Bacilli</taxon>
        <taxon>Bacillales</taxon>
        <taxon>Bacillaceae</taxon>
        <taxon>Bacillus</taxon>
    </lineage>
</organism>
<proteinExistence type="predicted"/>
<dbReference type="RefSeq" id="WP_059351696.1">
    <property type="nucleotide sequence ID" value="NZ_LDYG01000046.1"/>
</dbReference>
<dbReference type="Pfam" id="PF07238">
    <property type="entry name" value="PilZ"/>
    <property type="match status" value="1"/>
</dbReference>
<feature type="domain" description="PilZ" evidence="1">
    <location>
        <begin position="36"/>
        <end position="114"/>
    </location>
</feature>
<evidence type="ECO:0000313" key="2">
    <source>
        <dbReference type="EMBL" id="KUP04908.1"/>
    </source>
</evidence>
<evidence type="ECO:0000313" key="3">
    <source>
        <dbReference type="Proteomes" id="UP000074108"/>
    </source>
</evidence>
<dbReference type="PATRIC" id="fig|1150625.3.peg.2903"/>
<keyword evidence="3" id="KW-1185">Reference proteome</keyword>
<dbReference type="InterPro" id="IPR009875">
    <property type="entry name" value="PilZ_domain"/>
</dbReference>
<protein>
    <recommendedName>
        <fullName evidence="1">PilZ domain-containing protein</fullName>
    </recommendedName>
</protein>
<dbReference type="Proteomes" id="UP000074108">
    <property type="component" value="Unassembled WGS sequence"/>
</dbReference>
<sequence length="121" mass="13882">MRYKRGEAFRYVFGEPLPVLFHLTKIDGKPIESSSGQAQMIDLSPKGMRMYTTFNLPDSKKRTILLEVHFSILGEQFAIEGEIVWQETSFDGGYYYGIGLFIAEEEKNRLINSIKNLAKKP</sequence>
<dbReference type="EMBL" id="LDYG01000046">
    <property type="protein sequence ID" value="KUP04908.1"/>
    <property type="molecule type" value="Genomic_DNA"/>
</dbReference>
<dbReference type="STRING" id="1150625.Q75_13825"/>
<dbReference type="GO" id="GO:0035438">
    <property type="term" value="F:cyclic-di-GMP binding"/>
    <property type="evidence" value="ECO:0007669"/>
    <property type="project" value="InterPro"/>
</dbReference>
<accession>A0A147K5K0</accession>
<name>A0A147K5K0_9BACI</name>
<comment type="caution">
    <text evidence="2">The sequence shown here is derived from an EMBL/GenBank/DDBJ whole genome shotgun (WGS) entry which is preliminary data.</text>
</comment>
<reference evidence="2 3" key="1">
    <citation type="journal article" date="2016" name="Front. Microbiol.">
        <title>Microevolution Analysis of Bacillus coahuilensis Unveils Differences in Phosphorus Acquisition Strategies and Their Regulation.</title>
        <authorList>
            <person name="Gomez-Lunar Z."/>
            <person name="Hernandez-Gonzalez I."/>
            <person name="Rodriguez-Torres M.D."/>
            <person name="Souza V."/>
            <person name="Olmedo-Alvarez G."/>
        </authorList>
    </citation>
    <scope>NUCLEOTIDE SEQUENCE [LARGE SCALE GENOMIC DNA]</scope>
    <source>
        <strain evidence="3">p1.1.43</strain>
    </source>
</reference>